<protein>
    <submittedName>
        <fullName evidence="3">Uncharacterized protein</fullName>
    </submittedName>
</protein>
<dbReference type="InterPro" id="IPR004158">
    <property type="entry name" value="DUF247_pln"/>
</dbReference>
<keyword evidence="4" id="KW-1185">Reference proteome</keyword>
<evidence type="ECO:0000256" key="2">
    <source>
        <dbReference type="SAM" id="Phobius"/>
    </source>
</evidence>
<accession>A0AAP0X547</accession>
<dbReference type="Pfam" id="PF03140">
    <property type="entry name" value="DUF247"/>
    <property type="match status" value="1"/>
</dbReference>
<keyword evidence="2" id="KW-0812">Transmembrane</keyword>
<feature type="compositionally biased region" description="Low complexity" evidence="1">
    <location>
        <begin position="649"/>
        <end position="667"/>
    </location>
</feature>
<comment type="caution">
    <text evidence="3">The sequence shown here is derived from an EMBL/GenBank/DDBJ whole genome shotgun (WGS) entry which is preliminary data.</text>
</comment>
<dbReference type="PANTHER" id="PTHR31549:SF149">
    <property type="entry name" value="ISOPRENOID SYNTHASE DOMAIN-CONTAINING PROTEIN"/>
    <property type="match status" value="1"/>
</dbReference>
<sequence length="667" mass="75319">MDEGVASFLVHFSGTLVQQSGSHAYIGGKTRSLTLCYTSGFDELISKIHDRIGAKPNEARLGVKFHVPMEFFQKLIFIDIEDGEDLQAVLSMFKNSSISLGMIYVTELKPIEGTQSISALPPRPAQGAKDVVGKEPSQTSNSVDGGGDLHIPIRTADDQFEAFDRSHALKQMYKFPWRLRDSKYFSENHRKPSAVSIGPYHSTNHSLQHLELKRRIAEELYPKEKGDKLPEFLSSFVTTIKEHNVQQEYIGIEHLDNETFTEMMFWDGCFILGFIKCILSRRVKKLGMKNDLIKSMQKDLFLLENQLPYKVLQVLIKLVGADEDLYEDMLWKFIKQNNNFLLPQTKYRSLLDGAKPSHLLELQLRTLIGKPSGQKPVSRPRDRREYIRLFRCVKELKGAGIKFMPNQTGFIKDINFCPYGIYGTLTIPRMIINKSTRQTIVNLIAYEGEQNESWFASYIYFLDLLIDDAGDVKELRTAGILDCCLSSDEEVAKLFNEIGTDLEPDTDTCSGIKEQINGYFIFRRKLSAVVWLVEGIHSHFKDSWAIFALVGVYIVAFLTAVQAYFAVFSVAGGCVTRGRGVVERLRLFKRDWQGIGISLATKGKELVADGRCPYSYSFTTELTHASSSQIYHRPLLAGELTSLPSRRWSSTGPTTDPLTGGDLNSSP</sequence>
<feature type="transmembrane region" description="Helical" evidence="2">
    <location>
        <begin position="544"/>
        <end position="567"/>
    </location>
</feature>
<dbReference type="PANTHER" id="PTHR31549">
    <property type="entry name" value="PROTEIN, PUTATIVE (DUF247)-RELATED-RELATED"/>
    <property type="match status" value="1"/>
</dbReference>
<dbReference type="AlphaFoldDB" id="A0AAP0X547"/>
<gene>
    <name evidence="3" type="ORF">L1049_009439</name>
</gene>
<reference evidence="3 4" key="1">
    <citation type="journal article" date="2024" name="Plant J.">
        <title>Genome sequences and population genomics reveal climatic adaptation and genomic divergence between two closely related sweetgum species.</title>
        <authorList>
            <person name="Xu W.Q."/>
            <person name="Ren C.Q."/>
            <person name="Zhang X.Y."/>
            <person name="Comes H.P."/>
            <person name="Liu X.H."/>
            <person name="Li Y.G."/>
            <person name="Kettle C.J."/>
            <person name="Jalonen R."/>
            <person name="Gaisberger H."/>
            <person name="Ma Y.Z."/>
            <person name="Qiu Y.X."/>
        </authorList>
    </citation>
    <scope>NUCLEOTIDE SEQUENCE [LARGE SCALE GENOMIC DNA]</scope>
    <source>
        <strain evidence="3">Hangzhou</strain>
    </source>
</reference>
<dbReference type="EMBL" id="JBBPBK010000002">
    <property type="protein sequence ID" value="KAK9291251.1"/>
    <property type="molecule type" value="Genomic_DNA"/>
</dbReference>
<evidence type="ECO:0000313" key="3">
    <source>
        <dbReference type="EMBL" id="KAK9291251.1"/>
    </source>
</evidence>
<proteinExistence type="predicted"/>
<feature type="region of interest" description="Disordered" evidence="1">
    <location>
        <begin position="644"/>
        <end position="667"/>
    </location>
</feature>
<keyword evidence="2" id="KW-0472">Membrane</keyword>
<feature type="region of interest" description="Disordered" evidence="1">
    <location>
        <begin position="116"/>
        <end position="150"/>
    </location>
</feature>
<organism evidence="3 4">
    <name type="scientific">Liquidambar formosana</name>
    <name type="common">Formosan gum</name>
    <dbReference type="NCBI Taxonomy" id="63359"/>
    <lineage>
        <taxon>Eukaryota</taxon>
        <taxon>Viridiplantae</taxon>
        <taxon>Streptophyta</taxon>
        <taxon>Embryophyta</taxon>
        <taxon>Tracheophyta</taxon>
        <taxon>Spermatophyta</taxon>
        <taxon>Magnoliopsida</taxon>
        <taxon>eudicotyledons</taxon>
        <taxon>Gunneridae</taxon>
        <taxon>Pentapetalae</taxon>
        <taxon>Saxifragales</taxon>
        <taxon>Altingiaceae</taxon>
        <taxon>Liquidambar</taxon>
    </lineage>
</organism>
<evidence type="ECO:0000256" key="1">
    <source>
        <dbReference type="SAM" id="MobiDB-lite"/>
    </source>
</evidence>
<dbReference type="Proteomes" id="UP001415857">
    <property type="component" value="Unassembled WGS sequence"/>
</dbReference>
<evidence type="ECO:0000313" key="4">
    <source>
        <dbReference type="Proteomes" id="UP001415857"/>
    </source>
</evidence>
<keyword evidence="2" id="KW-1133">Transmembrane helix</keyword>
<name>A0AAP0X547_LIQFO</name>